<protein>
    <submittedName>
        <fullName evidence="8">(pine wood nematode) hypothetical protein</fullName>
    </submittedName>
    <submittedName>
        <fullName evidence="12">G_PROTEIN_RECEP_F1_2 domain-containing protein</fullName>
    </submittedName>
</protein>
<evidence type="ECO:0000256" key="4">
    <source>
        <dbReference type="ARBA" id="ARBA00023136"/>
    </source>
</evidence>
<feature type="transmembrane region" description="Helical" evidence="6">
    <location>
        <begin position="95"/>
        <end position="116"/>
    </location>
</feature>
<accession>A0A1I7S2X3</accession>
<comment type="subcellular location">
    <subcellularLocation>
        <location evidence="1">Membrane</location>
    </subcellularLocation>
</comment>
<evidence type="ECO:0000256" key="6">
    <source>
        <dbReference type="SAM" id="Phobius"/>
    </source>
</evidence>
<dbReference type="Proteomes" id="UP000095284">
    <property type="component" value="Unplaced"/>
</dbReference>
<dbReference type="InterPro" id="IPR017452">
    <property type="entry name" value="GPCR_Rhodpsn_7TM"/>
</dbReference>
<evidence type="ECO:0000313" key="9">
    <source>
        <dbReference type="EMBL" id="CAG9116016.1"/>
    </source>
</evidence>
<feature type="transmembrane region" description="Helical" evidence="6">
    <location>
        <begin position="324"/>
        <end position="343"/>
    </location>
</feature>
<reference evidence="12" key="1">
    <citation type="submission" date="2016-11" db="UniProtKB">
        <authorList>
            <consortium name="WormBaseParasite"/>
        </authorList>
    </citation>
    <scope>IDENTIFICATION</scope>
</reference>
<dbReference type="eggNOG" id="KOG3656">
    <property type="taxonomic scope" value="Eukaryota"/>
</dbReference>
<evidence type="ECO:0000313" key="11">
    <source>
        <dbReference type="Proteomes" id="UP000659654"/>
    </source>
</evidence>
<dbReference type="PROSITE" id="PS50262">
    <property type="entry name" value="G_PROTEIN_RECEP_F1_2"/>
    <property type="match status" value="1"/>
</dbReference>
<dbReference type="WBParaSite" id="BXY_0735300.1">
    <property type="protein sequence ID" value="BXY_0735300.1"/>
    <property type="gene ID" value="BXY_0735300"/>
</dbReference>
<dbReference type="PANTHER" id="PTHR46641">
    <property type="entry name" value="FMRFAMIDE RECEPTOR-RELATED"/>
    <property type="match status" value="1"/>
</dbReference>
<dbReference type="InterPro" id="IPR052954">
    <property type="entry name" value="GPCR-Ligand_Int"/>
</dbReference>
<dbReference type="EMBL" id="CAJFDI010000004">
    <property type="protein sequence ID" value="CAD5226615.1"/>
    <property type="molecule type" value="Genomic_DNA"/>
</dbReference>
<keyword evidence="3 6" id="KW-1133">Transmembrane helix</keyword>
<evidence type="ECO:0000256" key="3">
    <source>
        <dbReference type="ARBA" id="ARBA00022989"/>
    </source>
</evidence>
<feature type="transmembrane region" description="Helical" evidence="6">
    <location>
        <begin position="176"/>
        <end position="197"/>
    </location>
</feature>
<evidence type="ECO:0000313" key="8">
    <source>
        <dbReference type="EMBL" id="CAD5226615.1"/>
    </source>
</evidence>
<keyword evidence="11" id="KW-1185">Reference proteome</keyword>
<proteinExistence type="predicted"/>
<dbReference type="Proteomes" id="UP000582659">
    <property type="component" value="Unassembled WGS sequence"/>
</dbReference>
<dbReference type="OrthoDB" id="10011262at2759"/>
<feature type="compositionally biased region" description="Polar residues" evidence="5">
    <location>
        <begin position="47"/>
        <end position="58"/>
    </location>
</feature>
<name>A0A1I7S2X3_BURXY</name>
<feature type="transmembrane region" description="Helical" evidence="6">
    <location>
        <begin position="233"/>
        <end position="253"/>
    </location>
</feature>
<evidence type="ECO:0000256" key="5">
    <source>
        <dbReference type="SAM" id="MobiDB-lite"/>
    </source>
</evidence>
<evidence type="ECO:0000256" key="2">
    <source>
        <dbReference type="ARBA" id="ARBA00022692"/>
    </source>
</evidence>
<keyword evidence="2 6" id="KW-0812">Transmembrane</keyword>
<feature type="transmembrane region" description="Helical" evidence="6">
    <location>
        <begin position="6"/>
        <end position="28"/>
    </location>
</feature>
<dbReference type="CDD" id="cd14978">
    <property type="entry name" value="7tmA_FMRFamide_R-like"/>
    <property type="match status" value="1"/>
</dbReference>
<gene>
    <name evidence="8" type="ORF">BXYJ_LOCUS9160</name>
</gene>
<evidence type="ECO:0000256" key="1">
    <source>
        <dbReference type="ARBA" id="ARBA00004370"/>
    </source>
</evidence>
<evidence type="ECO:0000313" key="10">
    <source>
        <dbReference type="Proteomes" id="UP000095284"/>
    </source>
</evidence>
<dbReference type="PANTHER" id="PTHR46641:SF14">
    <property type="entry name" value="G-PROTEIN COUPLED RECEPTORS FAMILY 1 PROFILE DOMAIN-CONTAINING PROTEIN"/>
    <property type="match status" value="1"/>
</dbReference>
<dbReference type="Pfam" id="PF00001">
    <property type="entry name" value="7tm_1"/>
    <property type="match status" value="1"/>
</dbReference>
<feature type="region of interest" description="Disordered" evidence="5">
    <location>
        <begin position="47"/>
        <end position="75"/>
    </location>
</feature>
<dbReference type="AlphaFoldDB" id="A0A1I7S2X3"/>
<dbReference type="InterPro" id="IPR000276">
    <property type="entry name" value="GPCR_Rhodpsn"/>
</dbReference>
<keyword evidence="4 6" id="KW-0472">Membrane</keyword>
<sequence length="459" mass="50848">MSALLNGPVTLAMVISGSIMNLLTIYVLSAQTASKYHRPSVFAYPSPQAQKRMSNSTIERSRSGVELHSSQRRRPCRSQSSVISSLSAHGNRPRVYTFFVWLAISDILLLLSALLMYSIPSLLSGGYQPYVHFFPYFYLMSNTALIASVWLMCALMLDRYRTLCKPFAVRANNIPLIHKVLFGVCLTALLFSMPRFFELNSVLDEASGTYYVSQTQLVHNKLYMIGYRIVGGLLFYSLLPYVILFVLSFRVWLVIRSAALARLKMNASGTMSSACATDSEMILIAVISKFLLSRLLPTVLDVIEHVVGPETFTRSPQLTICVDISNLVVVSSAGINLFIFYAFSNSFRKAIKSHFRAPKKTSTNSPTSPLSTVSAVHSAVTQRPKLPRQLSLQADRRKQAPLRRKTTVSGIPLCHTVAKTSTVRSPLCVDQSRNLLTTPLSEKLIITPDPSSAISNATT</sequence>
<dbReference type="EMBL" id="CAJFCV020000004">
    <property type="protein sequence ID" value="CAG9116016.1"/>
    <property type="molecule type" value="Genomic_DNA"/>
</dbReference>
<dbReference type="GO" id="GO:0016020">
    <property type="term" value="C:membrane"/>
    <property type="evidence" value="ECO:0007669"/>
    <property type="project" value="UniProtKB-SubCell"/>
</dbReference>
<evidence type="ECO:0000313" key="12">
    <source>
        <dbReference type="WBParaSite" id="BXY_0735300.1"/>
    </source>
</evidence>
<dbReference type="Proteomes" id="UP000659654">
    <property type="component" value="Unassembled WGS sequence"/>
</dbReference>
<dbReference type="SUPFAM" id="SSF81321">
    <property type="entry name" value="Family A G protein-coupled receptor-like"/>
    <property type="match status" value="1"/>
</dbReference>
<reference evidence="9" key="2">
    <citation type="submission" date="2020-08" db="EMBL/GenBank/DDBJ databases">
        <authorList>
            <person name="Kikuchi T."/>
        </authorList>
    </citation>
    <scope>NUCLEOTIDE SEQUENCE</scope>
    <source>
        <strain evidence="8">Ka4C1</strain>
    </source>
</reference>
<dbReference type="Gene3D" id="1.20.1070.10">
    <property type="entry name" value="Rhodopsin 7-helix transmembrane proteins"/>
    <property type="match status" value="1"/>
</dbReference>
<feature type="domain" description="G-protein coupled receptors family 1 profile" evidence="7">
    <location>
        <begin position="78"/>
        <end position="340"/>
    </location>
</feature>
<dbReference type="GO" id="GO:0004930">
    <property type="term" value="F:G protein-coupled receptor activity"/>
    <property type="evidence" value="ECO:0007669"/>
    <property type="project" value="InterPro"/>
</dbReference>
<organism evidence="10 12">
    <name type="scientific">Bursaphelenchus xylophilus</name>
    <name type="common">Pinewood nematode worm</name>
    <name type="synonym">Aphelenchoides xylophilus</name>
    <dbReference type="NCBI Taxonomy" id="6326"/>
    <lineage>
        <taxon>Eukaryota</taxon>
        <taxon>Metazoa</taxon>
        <taxon>Ecdysozoa</taxon>
        <taxon>Nematoda</taxon>
        <taxon>Chromadorea</taxon>
        <taxon>Rhabditida</taxon>
        <taxon>Tylenchina</taxon>
        <taxon>Tylenchomorpha</taxon>
        <taxon>Aphelenchoidea</taxon>
        <taxon>Aphelenchoididae</taxon>
        <taxon>Bursaphelenchus</taxon>
    </lineage>
</organism>
<evidence type="ECO:0000259" key="7">
    <source>
        <dbReference type="PROSITE" id="PS50262"/>
    </source>
</evidence>
<feature type="transmembrane region" description="Helical" evidence="6">
    <location>
        <begin position="136"/>
        <end position="155"/>
    </location>
</feature>